<proteinExistence type="predicted"/>
<organism evidence="2 3">
    <name type="scientific">Botryosphaeria dothidea</name>
    <dbReference type="NCBI Taxonomy" id="55169"/>
    <lineage>
        <taxon>Eukaryota</taxon>
        <taxon>Fungi</taxon>
        <taxon>Dikarya</taxon>
        <taxon>Ascomycota</taxon>
        <taxon>Pezizomycotina</taxon>
        <taxon>Dothideomycetes</taxon>
        <taxon>Dothideomycetes incertae sedis</taxon>
        <taxon>Botryosphaeriales</taxon>
        <taxon>Botryosphaeriaceae</taxon>
        <taxon>Botryosphaeria</taxon>
    </lineage>
</organism>
<comment type="caution">
    <text evidence="2">The sequence shown here is derived from an EMBL/GenBank/DDBJ whole genome shotgun (WGS) entry which is preliminary data.</text>
</comment>
<dbReference type="AlphaFoldDB" id="A0A8H4N8S6"/>
<evidence type="ECO:0000256" key="1">
    <source>
        <dbReference type="SAM" id="MobiDB-lite"/>
    </source>
</evidence>
<feature type="region of interest" description="Disordered" evidence="1">
    <location>
        <begin position="151"/>
        <end position="190"/>
    </location>
</feature>
<evidence type="ECO:0000313" key="3">
    <source>
        <dbReference type="Proteomes" id="UP000572817"/>
    </source>
</evidence>
<dbReference type="OrthoDB" id="194358at2759"/>
<keyword evidence="3" id="KW-1185">Reference proteome</keyword>
<sequence>MGGDPRRPAHEGQKDASAPLPSPTSGLLSPQEDTARPDTLYTVLSDCHEQGASGQRKDHLYGNLDGHVAVRGGNSARGTSARLIFPGLMCGELSWVVETDSQARAETGERRQSAEISLNSAHAESPTPFVDLHLGMLDGMHLLRTPNETFSFTGGRSQRQDSTADWCDFDRGSHSPRSTSDDEPSTVGDAAFEPTLEGRIEYLIGCAHKAGFQDLDSVMIAFYTATFDEGSGCSIAQHLSRKRCLPKLLEELRSHAGSWGSWEVRAYQDEILRSAESLLLAEMGSTAPASGDRDGNWSVVSHQLRNEMPHL</sequence>
<feature type="compositionally biased region" description="Low complexity" evidence="1">
    <location>
        <begin position="17"/>
        <end position="30"/>
    </location>
</feature>
<dbReference type="EMBL" id="WWBZ02000001">
    <property type="protein sequence ID" value="KAF4313375.1"/>
    <property type="molecule type" value="Genomic_DNA"/>
</dbReference>
<reference evidence="2" key="1">
    <citation type="submission" date="2020-04" db="EMBL/GenBank/DDBJ databases">
        <title>Genome Assembly and Annotation of Botryosphaeria dothidea sdau 11-99, a Latent Pathogen of Apple Fruit Ring Rot in China.</title>
        <authorList>
            <person name="Yu C."/>
            <person name="Diao Y."/>
            <person name="Lu Q."/>
            <person name="Zhao J."/>
            <person name="Cui S."/>
            <person name="Peng C."/>
            <person name="He B."/>
            <person name="Liu H."/>
        </authorList>
    </citation>
    <scope>NUCLEOTIDE SEQUENCE [LARGE SCALE GENOMIC DNA]</scope>
    <source>
        <strain evidence="2">Sdau11-99</strain>
    </source>
</reference>
<feature type="region of interest" description="Disordered" evidence="1">
    <location>
        <begin position="1"/>
        <end position="33"/>
    </location>
</feature>
<evidence type="ECO:0000313" key="2">
    <source>
        <dbReference type="EMBL" id="KAF4313375.1"/>
    </source>
</evidence>
<gene>
    <name evidence="2" type="ORF">GTA08_BOTSDO01000</name>
</gene>
<name>A0A8H4N8S6_9PEZI</name>
<dbReference type="Proteomes" id="UP000572817">
    <property type="component" value="Unassembled WGS sequence"/>
</dbReference>
<accession>A0A8H4N8S6</accession>
<protein>
    <submittedName>
        <fullName evidence="2">Toxin biosynthesis protein</fullName>
    </submittedName>
</protein>
<feature type="compositionally biased region" description="Polar residues" evidence="1">
    <location>
        <begin position="151"/>
        <end position="163"/>
    </location>
</feature>
<feature type="compositionally biased region" description="Basic and acidic residues" evidence="1">
    <location>
        <begin position="1"/>
        <end position="14"/>
    </location>
</feature>